<dbReference type="Proteomes" id="UP000778970">
    <property type="component" value="Unassembled WGS sequence"/>
</dbReference>
<organism evidence="1 2">
    <name type="scientific">Rhodovibrio salinarum</name>
    <dbReference type="NCBI Taxonomy" id="1087"/>
    <lineage>
        <taxon>Bacteria</taxon>
        <taxon>Pseudomonadati</taxon>
        <taxon>Pseudomonadota</taxon>
        <taxon>Alphaproteobacteria</taxon>
        <taxon>Rhodospirillales</taxon>
        <taxon>Rhodovibrionaceae</taxon>
        <taxon>Rhodovibrio</taxon>
    </lineage>
</organism>
<name>A0A934UYW0_9PROT</name>
<reference evidence="1" key="1">
    <citation type="submission" date="2017-08" db="EMBL/GenBank/DDBJ databases">
        <authorList>
            <person name="Imhoff J.F."/>
            <person name="Rahn T."/>
            <person name="Kuenzel S."/>
            <person name="Neulinger S.C."/>
        </authorList>
    </citation>
    <scope>NUCLEOTIDE SEQUENCE</scope>
    <source>
        <strain evidence="1">DSM 9154</strain>
    </source>
</reference>
<evidence type="ECO:0000313" key="2">
    <source>
        <dbReference type="Proteomes" id="UP000778970"/>
    </source>
</evidence>
<dbReference type="Gene3D" id="3.30.450.20">
    <property type="entry name" value="PAS domain"/>
    <property type="match status" value="1"/>
</dbReference>
<dbReference type="SUPFAM" id="SSF55785">
    <property type="entry name" value="PYP-like sensor domain (PAS domain)"/>
    <property type="match status" value="1"/>
</dbReference>
<comment type="caution">
    <text evidence="1">The sequence shown here is derived from an EMBL/GenBank/DDBJ whole genome shotgun (WGS) entry which is preliminary data.</text>
</comment>
<protein>
    <submittedName>
        <fullName evidence="1">Uncharacterized protein</fullName>
    </submittedName>
</protein>
<dbReference type="InterPro" id="IPR035965">
    <property type="entry name" value="PAS-like_dom_sf"/>
</dbReference>
<keyword evidence="2" id="KW-1185">Reference proteome</keyword>
<dbReference type="RefSeq" id="WP_027288508.1">
    <property type="nucleotide sequence ID" value="NZ_NRRE01000006.1"/>
</dbReference>
<accession>A0A934UYW0</accession>
<reference evidence="1" key="2">
    <citation type="journal article" date="2020" name="Microorganisms">
        <title>Osmotic Adaptation and Compatible Solute Biosynthesis of Phototrophic Bacteria as Revealed from Genome Analyses.</title>
        <authorList>
            <person name="Imhoff J.F."/>
            <person name="Rahn T."/>
            <person name="Kunzel S."/>
            <person name="Keller A."/>
            <person name="Neulinger S.C."/>
        </authorList>
    </citation>
    <scope>NUCLEOTIDE SEQUENCE</scope>
    <source>
        <strain evidence="1">DSM 9154</strain>
    </source>
</reference>
<sequence length="302" mass="32933">MSYLLYAPKPFCFGEKVREIAARRGRAVHTVRSSDNLFRKLDADYAKVLLISPEGLRQAPIGFSEVLTRISDNLIVVVFVDPGQLQAPGAPDLDFAAAILTTTDAVEHVAWILERLFDQPMLAAGEVATGHLQQNSILAPEGLDDSLSSDPIDDQLMALELARKQTAAGVPTAALRLSAYRDTYPVTYISAGIRDITGLLPHTLIGRSLYSLADSARTPGAEIGRLRDALEQRRAVAVTLAMAEDNRQPTSVRLQMRPYYSTWGILQSFVGLLWARQGNSDVTDMVGGSWWGTSCACASNDR</sequence>
<proteinExistence type="predicted"/>
<dbReference type="EMBL" id="NRRE01000006">
    <property type="protein sequence ID" value="MBK1695740.1"/>
    <property type="molecule type" value="Genomic_DNA"/>
</dbReference>
<evidence type="ECO:0000313" key="1">
    <source>
        <dbReference type="EMBL" id="MBK1695740.1"/>
    </source>
</evidence>
<dbReference type="AlphaFoldDB" id="A0A934UYW0"/>
<gene>
    <name evidence="1" type="ORF">CKO21_00580</name>
</gene>